<dbReference type="Proteomes" id="UP001485043">
    <property type="component" value="Unassembled WGS sequence"/>
</dbReference>
<accession>A0AAW1SDS5</accession>
<dbReference type="Gene3D" id="1.10.8.20">
    <property type="entry name" value="N-terminal domain of phosphatidylinositol transfer protein sec14p"/>
    <property type="match status" value="1"/>
</dbReference>
<protein>
    <recommendedName>
        <fullName evidence="5">CRAL-TRIO domain-containing protein</fullName>
    </recommendedName>
</protein>
<dbReference type="CDD" id="cd00170">
    <property type="entry name" value="SEC14"/>
    <property type="match status" value="1"/>
</dbReference>
<feature type="region of interest" description="Disordered" evidence="4">
    <location>
        <begin position="534"/>
        <end position="555"/>
    </location>
</feature>
<proteinExistence type="inferred from homology"/>
<evidence type="ECO:0000256" key="1">
    <source>
        <dbReference type="ARBA" id="ARBA00004202"/>
    </source>
</evidence>
<evidence type="ECO:0000313" key="7">
    <source>
        <dbReference type="Proteomes" id="UP001485043"/>
    </source>
</evidence>
<feature type="compositionally biased region" description="Low complexity" evidence="4">
    <location>
        <begin position="470"/>
        <end position="486"/>
    </location>
</feature>
<feature type="compositionally biased region" description="Polar residues" evidence="4">
    <location>
        <begin position="321"/>
        <end position="331"/>
    </location>
</feature>
<reference evidence="6 7" key="1">
    <citation type="journal article" date="2024" name="Nat. Commun.">
        <title>Phylogenomics reveals the evolutionary origins of lichenization in chlorophyte algae.</title>
        <authorList>
            <person name="Puginier C."/>
            <person name="Libourel C."/>
            <person name="Otte J."/>
            <person name="Skaloud P."/>
            <person name="Haon M."/>
            <person name="Grisel S."/>
            <person name="Petersen M."/>
            <person name="Berrin J.G."/>
            <person name="Delaux P.M."/>
            <person name="Dal Grande F."/>
            <person name="Keller J."/>
        </authorList>
    </citation>
    <scope>NUCLEOTIDE SEQUENCE [LARGE SCALE GENOMIC DNA]</scope>
    <source>
        <strain evidence="6 7">SAG 2523</strain>
    </source>
</reference>
<dbReference type="InterPro" id="IPR001251">
    <property type="entry name" value="CRAL-TRIO_dom"/>
</dbReference>
<evidence type="ECO:0000256" key="3">
    <source>
        <dbReference type="ARBA" id="ARBA00038020"/>
    </source>
</evidence>
<keyword evidence="7" id="KW-1185">Reference proteome</keyword>
<comment type="subcellular location">
    <subcellularLocation>
        <location evidence="1">Cell membrane</location>
        <topology evidence="1">Peripheral membrane protein</topology>
    </subcellularLocation>
    <subcellularLocation>
        <location evidence="2">Golgi apparatus membrane</location>
        <topology evidence="2">Peripheral membrane protein</topology>
    </subcellularLocation>
</comment>
<feature type="compositionally biased region" description="Low complexity" evidence="4">
    <location>
        <begin position="375"/>
        <end position="421"/>
    </location>
</feature>
<feature type="domain" description="CRAL-TRIO" evidence="5">
    <location>
        <begin position="141"/>
        <end position="315"/>
    </location>
</feature>
<name>A0AAW1SDS5_9CHLO</name>
<dbReference type="EMBL" id="JALJOV010001691">
    <property type="protein sequence ID" value="KAK9843558.1"/>
    <property type="molecule type" value="Genomic_DNA"/>
</dbReference>
<evidence type="ECO:0000256" key="2">
    <source>
        <dbReference type="ARBA" id="ARBA00004395"/>
    </source>
</evidence>
<dbReference type="SUPFAM" id="SSF46938">
    <property type="entry name" value="CRAL/TRIO N-terminal domain"/>
    <property type="match status" value="1"/>
</dbReference>
<sequence>MSNPGALLRTLSPKRSLEESRDQQGSPQELNRAGSNKRGWNFKRQKSIAELPDPTDEAAFKADWGITLQQEEKLLAQFTAELKAENLIQPEKGWPDRYTLRRFLRARQHKLPAAKLMWANHMKWRKEIGADTLLDDFTFEERDAFVSIYPQGYHKTDKLMRPIYVQHLGMIDMKKMLEVTNEERIIKFHVQEYERCARYIMPACSRAAGRHIDQTFAIIDVKGIGMKHLSAEVRKMMGTISAIDQNNYPEMLGRTCIINAPSIFKFVFAAVKPMFDPRTLAKMEICGKNYTADLLKWVDPENLPEYLGGTSKATLLDDSGPWNNDPANQAASLERALSHTQRSSLRQPSYSRQSTNVSPERRRHSMAGQGGGPSGASPGASPAAAAAAQQQQHQPLAAPGQQSLPGQQPLLPPGQVRVVPPSQKAQPMPDLATPFSSAPLPAGSVPEGAYRRPSASGAPDDSDGEDGYYSPRSFSSARSSFSQLESSELDGLTRLEPEGEPAGQSKMDGHLLPASQIPIQARVKVLEDKLPGLSAKLPPHMRKSIEGDGLKSSSPTEQTLQERLAHLENAMAILLKAQEEDGQKTKGHGGRHNMSSDHAKQNCCGCSIM</sequence>
<dbReference type="InterPro" id="IPR036865">
    <property type="entry name" value="CRAL-TRIO_dom_sf"/>
</dbReference>
<dbReference type="Gene3D" id="3.40.525.10">
    <property type="entry name" value="CRAL-TRIO lipid binding domain"/>
    <property type="match status" value="1"/>
</dbReference>
<dbReference type="PANTHER" id="PTHR45657:SF1">
    <property type="entry name" value="CRAL-TRIO DOMAIN-CONTAINING PROTEIN YKL091C-RELATED"/>
    <property type="match status" value="1"/>
</dbReference>
<organism evidence="6 7">
    <name type="scientific">Apatococcus fuscideae</name>
    <dbReference type="NCBI Taxonomy" id="2026836"/>
    <lineage>
        <taxon>Eukaryota</taxon>
        <taxon>Viridiplantae</taxon>
        <taxon>Chlorophyta</taxon>
        <taxon>core chlorophytes</taxon>
        <taxon>Trebouxiophyceae</taxon>
        <taxon>Chlorellales</taxon>
        <taxon>Chlorellaceae</taxon>
        <taxon>Apatococcus</taxon>
    </lineage>
</organism>
<dbReference type="PANTHER" id="PTHR45657">
    <property type="entry name" value="CRAL-TRIO DOMAIN-CONTAINING PROTEIN YKL091C-RELATED"/>
    <property type="match status" value="1"/>
</dbReference>
<evidence type="ECO:0000313" key="6">
    <source>
        <dbReference type="EMBL" id="KAK9843558.1"/>
    </source>
</evidence>
<comment type="similarity">
    <text evidence="3">Belongs to the SFH family.</text>
</comment>
<dbReference type="AlphaFoldDB" id="A0AAW1SDS5"/>
<feature type="region of interest" description="Disordered" evidence="4">
    <location>
        <begin position="317"/>
        <end position="488"/>
    </location>
</feature>
<comment type="caution">
    <text evidence="6">The sequence shown here is derived from an EMBL/GenBank/DDBJ whole genome shotgun (WGS) entry which is preliminary data.</text>
</comment>
<dbReference type="InterPro" id="IPR011074">
    <property type="entry name" value="CRAL/TRIO_N_dom"/>
</dbReference>
<dbReference type="GO" id="GO:0000139">
    <property type="term" value="C:Golgi membrane"/>
    <property type="evidence" value="ECO:0007669"/>
    <property type="project" value="UniProtKB-SubCell"/>
</dbReference>
<dbReference type="SMART" id="SM00516">
    <property type="entry name" value="SEC14"/>
    <property type="match status" value="1"/>
</dbReference>
<feature type="compositionally biased region" description="Polar residues" evidence="4">
    <location>
        <begin position="338"/>
        <end position="358"/>
    </location>
</feature>
<dbReference type="SUPFAM" id="SSF52087">
    <property type="entry name" value="CRAL/TRIO domain"/>
    <property type="match status" value="1"/>
</dbReference>
<feature type="region of interest" description="Disordered" evidence="4">
    <location>
        <begin position="1"/>
        <end position="43"/>
    </location>
</feature>
<dbReference type="InterPro" id="IPR036273">
    <property type="entry name" value="CRAL/TRIO_N_dom_sf"/>
</dbReference>
<dbReference type="Pfam" id="PF00650">
    <property type="entry name" value="CRAL_TRIO"/>
    <property type="match status" value="1"/>
</dbReference>
<evidence type="ECO:0000259" key="5">
    <source>
        <dbReference type="PROSITE" id="PS50191"/>
    </source>
</evidence>
<dbReference type="PROSITE" id="PS50191">
    <property type="entry name" value="CRAL_TRIO"/>
    <property type="match status" value="1"/>
</dbReference>
<dbReference type="SMART" id="SM01100">
    <property type="entry name" value="CRAL_TRIO_N"/>
    <property type="match status" value="1"/>
</dbReference>
<dbReference type="GO" id="GO:0005886">
    <property type="term" value="C:plasma membrane"/>
    <property type="evidence" value="ECO:0007669"/>
    <property type="project" value="UniProtKB-SubCell"/>
</dbReference>
<dbReference type="InterPro" id="IPR051026">
    <property type="entry name" value="PI/PC_transfer"/>
</dbReference>
<gene>
    <name evidence="6" type="ORF">WJX84_009120</name>
</gene>
<evidence type="ECO:0000256" key="4">
    <source>
        <dbReference type="SAM" id="MobiDB-lite"/>
    </source>
</evidence>